<sequence>MAAEVSYLMRVLGPYDKEDGVGGEGNRSDGLVTRDLLGGCCGGVAPAGETKEEVGLGPRSPSRWAKRLHLAAGKVGSDQGDGCGGGRRGVQDLNMPPLCCSGFPPLPRPAGLLRPSSPLREEPSPALDLKLRSPAPPPAGYQSVCTLEKVKSALERAQRESQRKQQQQPPLPPLPPPSASPASSSTTTSSAKRRREAGKDEEAEGESRSSSSSSSVVVQGDDLVASEGGGGGGGSAMAAAACPSCLLYVLISRRDPRCPRCSATVPLPPAPSKKPRVDPNAGDGAAPSTQPPRTMIFF</sequence>
<dbReference type="InterPro" id="IPR056440">
    <property type="entry name" value="Zn-ribbon_GIR1"/>
</dbReference>
<name>A0A1D1Y2V1_9ARAE</name>
<dbReference type="EMBL" id="GDJX01018967">
    <property type="protein sequence ID" value="JAT48969.1"/>
    <property type="molecule type" value="Transcribed_RNA"/>
</dbReference>
<protein>
    <recommendedName>
        <fullName evidence="2">GIR1-like zinc ribbon domain-containing protein</fullName>
    </recommendedName>
</protein>
<gene>
    <name evidence="3" type="ORF">g.40044</name>
</gene>
<feature type="compositionally biased region" description="Low complexity" evidence="1">
    <location>
        <begin position="208"/>
        <end position="218"/>
    </location>
</feature>
<proteinExistence type="predicted"/>
<evidence type="ECO:0000256" key="1">
    <source>
        <dbReference type="SAM" id="MobiDB-lite"/>
    </source>
</evidence>
<dbReference type="PANTHER" id="PTHR33177:SF74">
    <property type="entry name" value="PROTEIN GL2-INTERACTING REPRESSOR 1"/>
    <property type="match status" value="1"/>
</dbReference>
<feature type="compositionally biased region" description="Pro residues" evidence="1">
    <location>
        <begin position="169"/>
        <end position="179"/>
    </location>
</feature>
<feature type="compositionally biased region" description="Low complexity" evidence="1">
    <location>
        <begin position="109"/>
        <end position="118"/>
    </location>
</feature>
<accession>A0A1D1Y2V1</accession>
<dbReference type="InterPro" id="IPR055281">
    <property type="entry name" value="GIR1-2/SIED1"/>
</dbReference>
<reference evidence="3" key="1">
    <citation type="submission" date="2015-07" db="EMBL/GenBank/DDBJ databases">
        <title>Transcriptome Assembly of Anthurium amnicola.</title>
        <authorList>
            <person name="Suzuki J."/>
        </authorList>
    </citation>
    <scope>NUCLEOTIDE SEQUENCE</scope>
</reference>
<feature type="region of interest" description="Disordered" evidence="1">
    <location>
        <begin position="262"/>
        <end position="298"/>
    </location>
</feature>
<dbReference type="PANTHER" id="PTHR33177">
    <property type="entry name" value="PUTATIVE-RELATED"/>
    <property type="match status" value="1"/>
</dbReference>
<dbReference type="AlphaFoldDB" id="A0A1D1Y2V1"/>
<organism evidence="3">
    <name type="scientific">Anthurium amnicola</name>
    <dbReference type="NCBI Taxonomy" id="1678845"/>
    <lineage>
        <taxon>Eukaryota</taxon>
        <taxon>Viridiplantae</taxon>
        <taxon>Streptophyta</taxon>
        <taxon>Embryophyta</taxon>
        <taxon>Tracheophyta</taxon>
        <taxon>Spermatophyta</taxon>
        <taxon>Magnoliopsida</taxon>
        <taxon>Liliopsida</taxon>
        <taxon>Araceae</taxon>
        <taxon>Pothoideae</taxon>
        <taxon>Potheae</taxon>
        <taxon>Anthurium</taxon>
    </lineage>
</organism>
<feature type="compositionally biased region" description="Low complexity" evidence="1">
    <location>
        <begin position="180"/>
        <end position="190"/>
    </location>
</feature>
<feature type="compositionally biased region" description="Basic and acidic residues" evidence="1">
    <location>
        <begin position="148"/>
        <end position="163"/>
    </location>
</feature>
<evidence type="ECO:0000259" key="2">
    <source>
        <dbReference type="Pfam" id="PF24747"/>
    </source>
</evidence>
<evidence type="ECO:0000313" key="3">
    <source>
        <dbReference type="EMBL" id="JAT48969.1"/>
    </source>
</evidence>
<feature type="region of interest" description="Disordered" evidence="1">
    <location>
        <begin position="96"/>
        <end position="237"/>
    </location>
</feature>
<feature type="domain" description="GIR1-like zinc ribbon" evidence="2">
    <location>
        <begin position="237"/>
        <end position="266"/>
    </location>
</feature>
<dbReference type="Pfam" id="PF24747">
    <property type="entry name" value="Zn-ribbon_GIR1"/>
    <property type="match status" value="1"/>
</dbReference>